<evidence type="ECO:0000259" key="11">
    <source>
        <dbReference type="Pfam" id="PF02108"/>
    </source>
</evidence>
<dbReference type="Pfam" id="PF02108">
    <property type="entry name" value="FliH"/>
    <property type="match status" value="1"/>
</dbReference>
<evidence type="ECO:0000313" key="12">
    <source>
        <dbReference type="EMBL" id="AKC68791.1"/>
    </source>
</evidence>
<organism evidence="12 13">
    <name type="scientific">Pandoraea oxalativorans</name>
    <dbReference type="NCBI Taxonomy" id="573737"/>
    <lineage>
        <taxon>Bacteria</taxon>
        <taxon>Pseudomonadati</taxon>
        <taxon>Pseudomonadota</taxon>
        <taxon>Betaproteobacteria</taxon>
        <taxon>Burkholderiales</taxon>
        <taxon>Burkholderiaceae</taxon>
        <taxon>Pandoraea</taxon>
    </lineage>
</organism>
<dbReference type="PANTHER" id="PTHR34982">
    <property type="entry name" value="YOP PROTEINS TRANSLOCATION PROTEIN L"/>
    <property type="match status" value="1"/>
</dbReference>
<dbReference type="OrthoDB" id="5296952at2"/>
<dbReference type="GO" id="GO:0044781">
    <property type="term" value="P:bacterial-type flagellum organization"/>
    <property type="evidence" value="ECO:0007669"/>
    <property type="project" value="UniProtKB-KW"/>
</dbReference>
<dbReference type="InterPro" id="IPR051472">
    <property type="entry name" value="T3SS_Stator/FliH"/>
</dbReference>
<dbReference type="GO" id="GO:0015031">
    <property type="term" value="P:protein transport"/>
    <property type="evidence" value="ECO:0007669"/>
    <property type="project" value="UniProtKB-KW"/>
</dbReference>
<dbReference type="HOGENOM" id="CLU_062625_4_1_4"/>
<gene>
    <name evidence="12" type="ORF">MB84_03940</name>
</gene>
<dbReference type="InterPro" id="IPR000563">
    <property type="entry name" value="Flag_FliH"/>
</dbReference>
<evidence type="ECO:0000256" key="7">
    <source>
        <dbReference type="ARBA" id="ARBA00022795"/>
    </source>
</evidence>
<dbReference type="GO" id="GO:0071973">
    <property type="term" value="P:bacterial-type flagellum-dependent cell motility"/>
    <property type="evidence" value="ECO:0007669"/>
    <property type="project" value="InterPro"/>
</dbReference>
<evidence type="ECO:0000256" key="8">
    <source>
        <dbReference type="ARBA" id="ARBA00022927"/>
    </source>
</evidence>
<keyword evidence="7" id="KW-1005">Bacterial flagellum biogenesis</keyword>
<keyword evidence="9" id="KW-1006">Bacterial flagellum protein export</keyword>
<accession>A0A0E3YAD0</accession>
<evidence type="ECO:0000256" key="10">
    <source>
        <dbReference type="SAM" id="MobiDB-lite"/>
    </source>
</evidence>
<dbReference type="PATRIC" id="fig|573737.6.peg.1570"/>
<reference evidence="12" key="1">
    <citation type="submission" date="2016-06" db="EMBL/GenBank/DDBJ databases">
        <title>Pandoraea oxalativorans DSM 23570 Genome Sequencing.</title>
        <authorList>
            <person name="Ee R."/>
            <person name="Lim Y.-L."/>
            <person name="Yong D."/>
            <person name="Yin W.-F."/>
            <person name="Chan K.-G."/>
        </authorList>
    </citation>
    <scope>NUCLEOTIDE SEQUENCE</scope>
    <source>
        <strain evidence="12">DSM 23570</strain>
    </source>
</reference>
<dbReference type="GO" id="GO:0003774">
    <property type="term" value="F:cytoskeletal motor activity"/>
    <property type="evidence" value="ECO:0007669"/>
    <property type="project" value="InterPro"/>
</dbReference>
<comment type="subcellular location">
    <subcellularLocation>
        <location evidence="2">Cytoplasm</location>
    </subcellularLocation>
</comment>
<evidence type="ECO:0000256" key="3">
    <source>
        <dbReference type="ARBA" id="ARBA00006602"/>
    </source>
</evidence>
<dbReference type="InterPro" id="IPR018035">
    <property type="entry name" value="Flagellar_FliH/T3SS_HrpE"/>
</dbReference>
<evidence type="ECO:0000256" key="5">
    <source>
        <dbReference type="ARBA" id="ARBA00022448"/>
    </source>
</evidence>
<evidence type="ECO:0000256" key="2">
    <source>
        <dbReference type="ARBA" id="ARBA00004496"/>
    </source>
</evidence>
<comment type="similarity">
    <text evidence="3">Belongs to the FliH family.</text>
</comment>
<evidence type="ECO:0000256" key="1">
    <source>
        <dbReference type="ARBA" id="ARBA00003041"/>
    </source>
</evidence>
<feature type="compositionally biased region" description="Pro residues" evidence="10">
    <location>
        <begin position="22"/>
        <end position="38"/>
    </location>
</feature>
<keyword evidence="13" id="KW-1185">Reference proteome</keyword>
<evidence type="ECO:0000256" key="6">
    <source>
        <dbReference type="ARBA" id="ARBA00022490"/>
    </source>
</evidence>
<comment type="function">
    <text evidence="1">Needed for flagellar regrowth and assembly.</text>
</comment>
<feature type="region of interest" description="Disordered" evidence="10">
    <location>
        <begin position="14"/>
        <end position="41"/>
    </location>
</feature>
<keyword evidence="8" id="KW-0653">Protein transport</keyword>
<dbReference type="PANTHER" id="PTHR34982:SF1">
    <property type="entry name" value="FLAGELLAR ASSEMBLY PROTEIN FLIH"/>
    <property type="match status" value="1"/>
</dbReference>
<keyword evidence="6" id="KW-0963">Cytoplasm</keyword>
<evidence type="ECO:0000313" key="13">
    <source>
        <dbReference type="Proteomes" id="UP000035050"/>
    </source>
</evidence>
<sequence length="219" mass="23408">MSTIIPKERLSAWQRWEMASFDPPPPPAPPPPKPPNPLDDPALVEQIAAWREEARAAGHAEGYAAGHAQGYAAGQADGKHEVDTRAAQLADIAHGFGNAVNAIDREVAEPLLGLALDIARQALHQTLAVRPETLLPIVRDLLANDPLTGSPRLLLNPEDVELVESHVGAELRAAGWTVRPDPAIERGGCKAEAASGEVDATIATRWQRVMAALGKDLPW</sequence>
<dbReference type="AlphaFoldDB" id="A0A0E3YAD0"/>
<dbReference type="Proteomes" id="UP000035050">
    <property type="component" value="Chromosome"/>
</dbReference>
<dbReference type="GO" id="GO:0009288">
    <property type="term" value="C:bacterial-type flagellum"/>
    <property type="evidence" value="ECO:0007669"/>
    <property type="project" value="InterPro"/>
</dbReference>
<dbReference type="PRINTS" id="PR01003">
    <property type="entry name" value="FLGFLIH"/>
</dbReference>
<keyword evidence="5" id="KW-0813">Transport</keyword>
<dbReference type="RefSeq" id="WP_046290173.1">
    <property type="nucleotide sequence ID" value="NZ_CP011253.3"/>
</dbReference>
<name>A0A0E3YAD0_9BURK</name>
<dbReference type="NCBIfam" id="NF004270">
    <property type="entry name" value="PRK05687.2-1"/>
    <property type="match status" value="1"/>
</dbReference>
<evidence type="ECO:0000256" key="9">
    <source>
        <dbReference type="ARBA" id="ARBA00023225"/>
    </source>
</evidence>
<protein>
    <recommendedName>
        <fullName evidence="4">Flagellar assembly protein FliH</fullName>
    </recommendedName>
</protein>
<feature type="domain" description="Flagellar assembly protein FliH/Type III secretion system HrpE" evidence="11">
    <location>
        <begin position="86"/>
        <end position="209"/>
    </location>
</feature>
<evidence type="ECO:0000256" key="4">
    <source>
        <dbReference type="ARBA" id="ARBA00016507"/>
    </source>
</evidence>
<dbReference type="GO" id="GO:0005829">
    <property type="term" value="C:cytosol"/>
    <property type="evidence" value="ECO:0007669"/>
    <property type="project" value="TreeGrafter"/>
</dbReference>
<dbReference type="EMBL" id="CP011253">
    <property type="protein sequence ID" value="AKC68791.1"/>
    <property type="molecule type" value="Genomic_DNA"/>
</dbReference>
<dbReference type="KEGG" id="pox:MB84_03940"/>
<proteinExistence type="inferred from homology"/>